<keyword evidence="2" id="KW-1185">Reference proteome</keyword>
<dbReference type="KEGG" id="vg:80540660"/>
<dbReference type="EMBL" id="AP018495">
    <property type="protein sequence ID" value="BBI30308.1"/>
    <property type="molecule type" value="Genomic_DNA"/>
</dbReference>
<reference evidence="2" key="1">
    <citation type="journal article" date="2019" name="J. Virol.">
        <title>Medusavirus, a novel large DNA virus discovered from hot spring water.</title>
        <authorList>
            <person name="Yoshikawa G."/>
            <person name="Blanc-Mathieu R."/>
            <person name="Song C."/>
            <person name="Kayama Y."/>
            <person name="Mochizuki T."/>
            <person name="Murata K."/>
            <person name="Ogata H."/>
            <person name="Takemura M."/>
        </authorList>
    </citation>
    <scope>NUCLEOTIDE SEQUENCE [LARGE SCALE GENOMIC DNA]</scope>
</reference>
<accession>A0A3T1CWW4</accession>
<protein>
    <submittedName>
        <fullName evidence="1">Uncharacterized protein</fullName>
    </submittedName>
</protein>
<organism evidence="1 2">
    <name type="scientific">Acanthamoeba castellanii medusavirus J1</name>
    <dbReference type="NCBI Taxonomy" id="3114988"/>
    <lineage>
        <taxon>Viruses</taxon>
        <taxon>Varidnaviria</taxon>
        <taxon>Bamfordvirae</taxon>
        <taxon>Nucleocytoviricota</taxon>
        <taxon>Megaviricetes</taxon>
        <taxon>Mamonoviridae</taxon>
        <taxon>Medusavirus</taxon>
        <taxon>Medusavirus medusae</taxon>
    </lineage>
</organism>
<evidence type="ECO:0000313" key="1">
    <source>
        <dbReference type="EMBL" id="BBI30308.1"/>
    </source>
</evidence>
<sequence length="45" mass="5100">MQDAFDEIVRKRCGPNYSADLDQGHHVTTVSDANAKIDVDWSHKQ</sequence>
<evidence type="ECO:0000313" key="2">
    <source>
        <dbReference type="Proteomes" id="UP001161669"/>
    </source>
</evidence>
<dbReference type="Proteomes" id="UP001161669">
    <property type="component" value="Segment"/>
</dbReference>
<name>A0A3T1CWW4_9VIRU</name>
<proteinExistence type="predicted"/>